<dbReference type="eggNOG" id="KOG0765">
    <property type="taxonomic scope" value="Eukaryota"/>
</dbReference>
<feature type="compositionally biased region" description="Low complexity" evidence="10">
    <location>
        <begin position="22"/>
        <end position="32"/>
    </location>
</feature>
<dbReference type="Gene3D" id="1.50.40.10">
    <property type="entry name" value="Mitochondrial carrier domain"/>
    <property type="match status" value="1"/>
</dbReference>
<feature type="repeat" description="Solcar" evidence="8">
    <location>
        <begin position="254"/>
        <end position="346"/>
    </location>
</feature>
<keyword evidence="4 8" id="KW-0812">Transmembrane</keyword>
<keyword evidence="5" id="KW-0677">Repeat</keyword>
<dbReference type="OMA" id="YKHDGAT"/>
<keyword evidence="12" id="KW-1185">Reference proteome</keyword>
<evidence type="ECO:0000256" key="5">
    <source>
        <dbReference type="ARBA" id="ARBA00022737"/>
    </source>
</evidence>
<dbReference type="GO" id="GO:0140021">
    <property type="term" value="P:mitochondrial ADP transmembrane transport"/>
    <property type="evidence" value="ECO:0007669"/>
    <property type="project" value="InterPro"/>
</dbReference>
<dbReference type="GeneID" id="27685716"/>
<dbReference type="InterPro" id="IPR002113">
    <property type="entry name" value="ADT_euk_type"/>
</dbReference>
<dbReference type="PANTHER" id="PTHR46080:SF18">
    <property type="entry name" value="MITOCHONDRIAL SUBSTRATE CARRIER FAMILY PROTEIN J"/>
    <property type="match status" value="1"/>
</dbReference>
<evidence type="ECO:0000256" key="8">
    <source>
        <dbReference type="PROSITE-ProRule" id="PRU00282"/>
    </source>
</evidence>
<evidence type="ECO:0000256" key="4">
    <source>
        <dbReference type="ARBA" id="ARBA00022692"/>
    </source>
</evidence>
<evidence type="ECO:0000256" key="1">
    <source>
        <dbReference type="ARBA" id="ARBA00004141"/>
    </source>
</evidence>
<protein>
    <recommendedName>
        <fullName evidence="13">Mitochondrial carrier protein</fullName>
    </recommendedName>
</protein>
<keyword evidence="6" id="KW-1133">Transmembrane helix</keyword>
<evidence type="ECO:0000256" key="3">
    <source>
        <dbReference type="ARBA" id="ARBA00022448"/>
    </source>
</evidence>
<evidence type="ECO:0008006" key="13">
    <source>
        <dbReference type="Google" id="ProtNLM"/>
    </source>
</evidence>
<dbReference type="PANTHER" id="PTHR46080">
    <property type="entry name" value="MITOCHONDRIAL SUBSTRATE CARRIER FAMILY PROTEIN J"/>
    <property type="match status" value="1"/>
</dbReference>
<dbReference type="VEuPathDB" id="FungiDB:SPPG_02099"/>
<dbReference type="AlphaFoldDB" id="A0A0L0HQE7"/>
<keyword evidence="3 9" id="KW-0813">Transport</keyword>
<organism evidence="11 12">
    <name type="scientific">Spizellomyces punctatus (strain DAOM BR117)</name>
    <dbReference type="NCBI Taxonomy" id="645134"/>
    <lineage>
        <taxon>Eukaryota</taxon>
        <taxon>Fungi</taxon>
        <taxon>Fungi incertae sedis</taxon>
        <taxon>Chytridiomycota</taxon>
        <taxon>Chytridiomycota incertae sedis</taxon>
        <taxon>Chytridiomycetes</taxon>
        <taxon>Spizellomycetales</taxon>
        <taxon>Spizellomycetaceae</taxon>
        <taxon>Spizellomyces</taxon>
    </lineage>
</organism>
<evidence type="ECO:0000256" key="6">
    <source>
        <dbReference type="ARBA" id="ARBA00022989"/>
    </source>
</evidence>
<evidence type="ECO:0000313" key="12">
    <source>
        <dbReference type="Proteomes" id="UP000053201"/>
    </source>
</evidence>
<comment type="similarity">
    <text evidence="2 9">Belongs to the mitochondrial carrier (TC 2.A.29) family.</text>
</comment>
<evidence type="ECO:0000256" key="10">
    <source>
        <dbReference type="SAM" id="MobiDB-lite"/>
    </source>
</evidence>
<dbReference type="EMBL" id="KQ257452">
    <property type="protein sequence ID" value="KND03029.1"/>
    <property type="molecule type" value="Genomic_DNA"/>
</dbReference>
<evidence type="ECO:0000313" key="11">
    <source>
        <dbReference type="EMBL" id="KND03029.1"/>
    </source>
</evidence>
<gene>
    <name evidence="11" type="ORF">SPPG_02099</name>
</gene>
<dbReference type="Proteomes" id="UP000053201">
    <property type="component" value="Unassembled WGS sequence"/>
</dbReference>
<keyword evidence="7 8" id="KW-0472">Membrane</keyword>
<dbReference type="GO" id="GO:0005471">
    <property type="term" value="F:ATP:ADP antiporter activity"/>
    <property type="evidence" value="ECO:0007669"/>
    <property type="project" value="InterPro"/>
</dbReference>
<dbReference type="OrthoDB" id="250329at2759"/>
<reference evidence="11 12" key="1">
    <citation type="submission" date="2009-08" db="EMBL/GenBank/DDBJ databases">
        <title>The Genome Sequence of Spizellomyces punctatus strain DAOM BR117.</title>
        <authorList>
            <consortium name="The Broad Institute Genome Sequencing Platform"/>
            <person name="Russ C."/>
            <person name="Cuomo C."/>
            <person name="Shea T."/>
            <person name="Young S.K."/>
            <person name="Zeng Q."/>
            <person name="Koehrsen M."/>
            <person name="Haas B."/>
            <person name="Borodovsky M."/>
            <person name="Guigo R."/>
            <person name="Alvarado L."/>
            <person name="Berlin A."/>
            <person name="Bochicchio J."/>
            <person name="Borenstein D."/>
            <person name="Chapman S."/>
            <person name="Chen Z."/>
            <person name="Engels R."/>
            <person name="Freedman E."/>
            <person name="Gellesch M."/>
            <person name="Goldberg J."/>
            <person name="Griggs A."/>
            <person name="Gujja S."/>
            <person name="Heiman D."/>
            <person name="Hepburn T."/>
            <person name="Howarth C."/>
            <person name="Jen D."/>
            <person name="Larson L."/>
            <person name="Lewis B."/>
            <person name="Mehta T."/>
            <person name="Park D."/>
            <person name="Pearson M."/>
            <person name="Roberts A."/>
            <person name="Saif S."/>
            <person name="Shenoy N."/>
            <person name="Sisk P."/>
            <person name="Stolte C."/>
            <person name="Sykes S."/>
            <person name="Thomson T."/>
            <person name="Walk T."/>
            <person name="White J."/>
            <person name="Yandava C."/>
            <person name="Burger G."/>
            <person name="Gray M.W."/>
            <person name="Holland P.W.H."/>
            <person name="King N."/>
            <person name="Lang F.B.F."/>
            <person name="Roger A.J."/>
            <person name="Ruiz-Trillo I."/>
            <person name="Lander E."/>
            <person name="Nusbaum C."/>
        </authorList>
    </citation>
    <scope>NUCLEOTIDE SEQUENCE [LARGE SCALE GENOMIC DNA]</scope>
    <source>
        <strain evidence="11 12">DAOM BR117</strain>
    </source>
</reference>
<dbReference type="GO" id="GO:0005743">
    <property type="term" value="C:mitochondrial inner membrane"/>
    <property type="evidence" value="ECO:0007669"/>
    <property type="project" value="InterPro"/>
</dbReference>
<evidence type="ECO:0000256" key="7">
    <source>
        <dbReference type="ARBA" id="ARBA00023136"/>
    </source>
</evidence>
<accession>A0A0L0HQE7</accession>
<dbReference type="SUPFAM" id="SSF103506">
    <property type="entry name" value="Mitochondrial carrier"/>
    <property type="match status" value="1"/>
</dbReference>
<feature type="repeat" description="Solcar" evidence="8">
    <location>
        <begin position="143"/>
        <end position="235"/>
    </location>
</feature>
<comment type="subcellular location">
    <subcellularLocation>
        <location evidence="1">Membrane</location>
        <topology evidence="1">Multi-pass membrane protein</topology>
    </subcellularLocation>
</comment>
<dbReference type="InterPro" id="IPR018108">
    <property type="entry name" value="MCP_transmembrane"/>
</dbReference>
<proteinExistence type="inferred from homology"/>
<feature type="region of interest" description="Disordered" evidence="10">
    <location>
        <begin position="1"/>
        <end position="32"/>
    </location>
</feature>
<name>A0A0L0HQE7_SPIPD</name>
<dbReference type="STRING" id="645134.A0A0L0HQE7"/>
<evidence type="ECO:0000256" key="2">
    <source>
        <dbReference type="ARBA" id="ARBA00006375"/>
    </source>
</evidence>
<dbReference type="PRINTS" id="PR00927">
    <property type="entry name" value="ADPTRNSLCASE"/>
</dbReference>
<evidence type="ECO:0000256" key="9">
    <source>
        <dbReference type="RuleBase" id="RU000488"/>
    </source>
</evidence>
<sequence length="349" mass="38548">MAIDTHPTPLQLPNMQLPQMDPSPTAATTAASTPERINLSDMDSSRYAAFGSIFILGVDSCLFPLDTIKTLIMSQREATFGREPNILRLIWRIAKTEGIARFWRGLPPAVVGSFPGQAMYYLAYETAQDVCAQSMAKETLEKSVFLRGFIAGACAEISAGLFYVPADVVAQRLQVQNLNGFNHNSRLYAGPIDLAKRIMRSEGLRGFYRGYLAYIGAYAPASAVQWGSYEHSKPLLHGVLAAIERKRSIRIPNRDHIVNGISGGFAGLCAVCANNPFEILRIRHQLLDRSCPADAEVIRRGYWYLAKSIYLKEGLAGFYKGLRLRLLVTVPGAMVAMSGYETIKTWSSQ</sequence>
<dbReference type="InParanoid" id="A0A0L0HQE7"/>
<dbReference type="Pfam" id="PF00153">
    <property type="entry name" value="Mito_carr"/>
    <property type="match status" value="3"/>
</dbReference>
<dbReference type="GO" id="GO:1990544">
    <property type="term" value="P:mitochondrial ATP transmembrane transport"/>
    <property type="evidence" value="ECO:0007669"/>
    <property type="project" value="InterPro"/>
</dbReference>
<feature type="repeat" description="Solcar" evidence="8">
    <location>
        <begin position="43"/>
        <end position="130"/>
    </location>
</feature>
<dbReference type="InterPro" id="IPR023395">
    <property type="entry name" value="MCP_dom_sf"/>
</dbReference>
<dbReference type="RefSeq" id="XP_016611068.1">
    <property type="nucleotide sequence ID" value="XM_016750400.1"/>
</dbReference>
<dbReference type="PROSITE" id="PS50920">
    <property type="entry name" value="SOLCAR"/>
    <property type="match status" value="3"/>
</dbReference>